<sequence>YVTYFFLILDEKNQLYLQSIFSAYEDHSQKCVDRLRELQCCFVWTANANNVALANPIYRFGETLLEFWEELGDKPIKFCQQTLTTRLLTERQRAADLVEQKEVALNCAIDSLRQSATDDQVTDRLNEVLRLLDMIKTM</sequence>
<proteinExistence type="predicted"/>
<gene>
    <name evidence="1" type="ORF">P879_10941</name>
</gene>
<dbReference type="OrthoDB" id="431588at2759"/>
<feature type="non-terminal residue" evidence="1">
    <location>
        <position position="1"/>
    </location>
</feature>
<dbReference type="EMBL" id="JTDF01007624">
    <property type="protein sequence ID" value="KAF8564927.1"/>
    <property type="molecule type" value="Genomic_DNA"/>
</dbReference>
<evidence type="ECO:0000313" key="2">
    <source>
        <dbReference type="Proteomes" id="UP000699462"/>
    </source>
</evidence>
<accession>A0A8T0DDT8</accession>
<reference evidence="1 2" key="1">
    <citation type="submission" date="2019-07" db="EMBL/GenBank/DDBJ databases">
        <title>Annotation for the trematode Paragonimus westermani.</title>
        <authorList>
            <person name="Choi Y.-J."/>
        </authorList>
    </citation>
    <scope>NUCLEOTIDE SEQUENCE [LARGE SCALE GENOMIC DNA]</scope>
    <source>
        <strain evidence="1">180907_Pwestermani</strain>
    </source>
</reference>
<organism evidence="1 2">
    <name type="scientific">Paragonimus westermani</name>
    <dbReference type="NCBI Taxonomy" id="34504"/>
    <lineage>
        <taxon>Eukaryota</taxon>
        <taxon>Metazoa</taxon>
        <taxon>Spiralia</taxon>
        <taxon>Lophotrochozoa</taxon>
        <taxon>Platyhelminthes</taxon>
        <taxon>Trematoda</taxon>
        <taxon>Digenea</taxon>
        <taxon>Plagiorchiida</taxon>
        <taxon>Troglotremata</taxon>
        <taxon>Troglotrematidae</taxon>
        <taxon>Paragonimus</taxon>
    </lineage>
</organism>
<dbReference type="AlphaFoldDB" id="A0A8T0DDT8"/>
<keyword evidence="2" id="KW-1185">Reference proteome</keyword>
<protein>
    <submittedName>
        <fullName evidence="1">Uncharacterized protein</fullName>
    </submittedName>
</protein>
<dbReference type="Proteomes" id="UP000699462">
    <property type="component" value="Unassembled WGS sequence"/>
</dbReference>
<comment type="caution">
    <text evidence="1">The sequence shown here is derived from an EMBL/GenBank/DDBJ whole genome shotgun (WGS) entry which is preliminary data.</text>
</comment>
<evidence type="ECO:0000313" key="1">
    <source>
        <dbReference type="EMBL" id="KAF8564927.1"/>
    </source>
</evidence>
<name>A0A8T0DDT8_9TREM</name>